<feature type="compositionally biased region" description="Basic and acidic residues" evidence="1">
    <location>
        <begin position="54"/>
        <end position="63"/>
    </location>
</feature>
<protein>
    <submittedName>
        <fullName evidence="2">9602_t:CDS:1</fullName>
    </submittedName>
</protein>
<evidence type="ECO:0000256" key="1">
    <source>
        <dbReference type="SAM" id="MobiDB-lite"/>
    </source>
</evidence>
<evidence type="ECO:0000313" key="3">
    <source>
        <dbReference type="Proteomes" id="UP000789739"/>
    </source>
</evidence>
<proteinExistence type="predicted"/>
<gene>
    <name evidence="2" type="ORF">PBRASI_LOCUS219</name>
</gene>
<reference evidence="2" key="1">
    <citation type="submission" date="2021-06" db="EMBL/GenBank/DDBJ databases">
        <authorList>
            <person name="Kallberg Y."/>
            <person name="Tangrot J."/>
            <person name="Rosling A."/>
        </authorList>
    </citation>
    <scope>NUCLEOTIDE SEQUENCE</scope>
    <source>
        <strain evidence="2">BR232B</strain>
    </source>
</reference>
<comment type="caution">
    <text evidence="2">The sequence shown here is derived from an EMBL/GenBank/DDBJ whole genome shotgun (WGS) entry which is preliminary data.</text>
</comment>
<dbReference type="AlphaFoldDB" id="A0A9N8VFM3"/>
<sequence length="63" mass="7408">MEMTAKEYVNIDNNNIQLWEEPTDETIIQKVLILMEEGMQGETIPSSDDDEKEEERSIITYKE</sequence>
<organism evidence="2 3">
    <name type="scientific">Paraglomus brasilianum</name>
    <dbReference type="NCBI Taxonomy" id="144538"/>
    <lineage>
        <taxon>Eukaryota</taxon>
        <taxon>Fungi</taxon>
        <taxon>Fungi incertae sedis</taxon>
        <taxon>Mucoromycota</taxon>
        <taxon>Glomeromycotina</taxon>
        <taxon>Glomeromycetes</taxon>
        <taxon>Paraglomerales</taxon>
        <taxon>Paraglomeraceae</taxon>
        <taxon>Paraglomus</taxon>
    </lineage>
</organism>
<name>A0A9N8VFM3_9GLOM</name>
<feature type="region of interest" description="Disordered" evidence="1">
    <location>
        <begin position="40"/>
        <end position="63"/>
    </location>
</feature>
<dbReference type="EMBL" id="CAJVPI010000010">
    <property type="protein sequence ID" value="CAG8454320.1"/>
    <property type="molecule type" value="Genomic_DNA"/>
</dbReference>
<accession>A0A9N8VFM3</accession>
<dbReference type="Proteomes" id="UP000789739">
    <property type="component" value="Unassembled WGS sequence"/>
</dbReference>
<keyword evidence="3" id="KW-1185">Reference proteome</keyword>
<feature type="non-terminal residue" evidence="2">
    <location>
        <position position="63"/>
    </location>
</feature>
<evidence type="ECO:0000313" key="2">
    <source>
        <dbReference type="EMBL" id="CAG8454320.1"/>
    </source>
</evidence>